<organism evidence="1 2">
    <name type="scientific">Mycolicibacterium gadium</name>
    <name type="common">Mycobacterium gadium</name>
    <dbReference type="NCBI Taxonomy" id="1794"/>
    <lineage>
        <taxon>Bacteria</taxon>
        <taxon>Bacillati</taxon>
        <taxon>Actinomycetota</taxon>
        <taxon>Actinomycetes</taxon>
        <taxon>Mycobacteriales</taxon>
        <taxon>Mycobacteriaceae</taxon>
        <taxon>Mycolicibacterium</taxon>
    </lineage>
</organism>
<comment type="caution">
    <text evidence="1">The sequence shown here is derived from an EMBL/GenBank/DDBJ whole genome shotgun (WGS) entry which is preliminary data.</text>
</comment>
<dbReference type="Proteomes" id="UP001154266">
    <property type="component" value="Unassembled WGS sequence"/>
</dbReference>
<dbReference type="EMBL" id="JAKZMO010000020">
    <property type="protein sequence ID" value="MDG5485358.1"/>
    <property type="molecule type" value="Genomic_DNA"/>
</dbReference>
<sequence>MTRGPNTIGSRHRTQLRRVVATLVAGTTLVSLWSASPAAGQTCGDRTAAFAEAFDGLPKDLSVVPICPADIGPGFADPKPAAQFSTLTAGEITDTSLAPDVVVLDVLVATLEEGGGEAFVDGLFTRLGTDARGGPVIIDGKVVQYINVPGGPAGYAYGAGPTVVIGYVKAPPGPPSSNYGAMAARVAYTHVLAIATGAPLPDTPPPANGLDQWPLARGRFTTPTDPGWIYFRTPLEKEGVYSYSCGIAPGGTLAGCDFVPESAPAGTNQTIVDSAGARYIHSDTPTFTRDVDALPAGERLEIGPAACGSTYQGAVTCRIGDHKFGTNGYLE</sequence>
<proteinExistence type="predicted"/>
<protein>
    <submittedName>
        <fullName evidence="1">Uncharacterized protein</fullName>
    </submittedName>
</protein>
<name>A0ABT6GVI5_MYCGU</name>
<reference evidence="1" key="1">
    <citation type="journal article" date="2023" name="Environ. Microbiol.">
        <title>The 2-methylpropene degradation pathway in Mycobacteriaceae family strains.</title>
        <authorList>
            <person name="Helbich S."/>
            <person name="Barrantes I."/>
            <person name="Dos Anjos Borges L.G."/>
            <person name="Pieper D.H."/>
            <person name="Vainshtein Y."/>
            <person name="Sohn K."/>
            <person name="Engesser K.H."/>
        </authorList>
    </citation>
    <scope>NUCLEOTIDE SEQUENCE</scope>
    <source>
        <strain evidence="1">IBE100</strain>
    </source>
</reference>
<dbReference type="RefSeq" id="WP_278222750.1">
    <property type="nucleotide sequence ID" value="NZ_JAKZMO010000020.1"/>
</dbReference>
<evidence type="ECO:0000313" key="1">
    <source>
        <dbReference type="EMBL" id="MDG5485358.1"/>
    </source>
</evidence>
<gene>
    <name evidence="1" type="ORF">MNO81_21385</name>
</gene>
<accession>A0ABT6GVI5</accession>
<keyword evidence="2" id="KW-1185">Reference proteome</keyword>
<evidence type="ECO:0000313" key="2">
    <source>
        <dbReference type="Proteomes" id="UP001154266"/>
    </source>
</evidence>